<dbReference type="EMBL" id="LBOZ01000009">
    <property type="protein sequence ID" value="KKP46667.1"/>
    <property type="molecule type" value="Genomic_DNA"/>
</dbReference>
<gene>
    <name evidence="1" type="ORF">UR38_C0009G0024</name>
</gene>
<sequence length="84" mass="9609">MKKKKKQLVSNLEIRRLVVERLSVIPSNKGLSVGGNDKFYTKDQLINEVNKGSKIGEKIVKIEMEFLQSLKDLNLYESQITSNN</sequence>
<evidence type="ECO:0000313" key="1">
    <source>
        <dbReference type="EMBL" id="KKP46667.1"/>
    </source>
</evidence>
<dbReference type="Proteomes" id="UP000033995">
    <property type="component" value="Unassembled WGS sequence"/>
</dbReference>
<comment type="caution">
    <text evidence="1">The sequence shown here is derived from an EMBL/GenBank/DDBJ whole genome shotgun (WGS) entry which is preliminary data.</text>
</comment>
<accession>A0A0G0CTK3</accession>
<protein>
    <submittedName>
        <fullName evidence="1">Uncharacterized protein</fullName>
    </submittedName>
</protein>
<reference evidence="1 2" key="1">
    <citation type="journal article" date="2015" name="Nature">
        <title>rRNA introns, odd ribosomes, and small enigmatic genomes across a large radiation of phyla.</title>
        <authorList>
            <person name="Brown C.T."/>
            <person name="Hug L.A."/>
            <person name="Thomas B.C."/>
            <person name="Sharon I."/>
            <person name="Castelle C.J."/>
            <person name="Singh A."/>
            <person name="Wilkins M.J."/>
            <person name="Williams K.H."/>
            <person name="Banfield J.F."/>
        </authorList>
    </citation>
    <scope>NUCLEOTIDE SEQUENCE [LARGE SCALE GENOMIC DNA]</scope>
</reference>
<evidence type="ECO:0000313" key="2">
    <source>
        <dbReference type="Proteomes" id="UP000033995"/>
    </source>
</evidence>
<name>A0A0G0CTK3_9BACT</name>
<dbReference type="AlphaFoldDB" id="A0A0G0CTK3"/>
<proteinExistence type="predicted"/>
<organism evidence="1 2">
    <name type="scientific">Candidatus Woesebacteria bacterium GW2011_GWA2_33_28</name>
    <dbReference type="NCBI Taxonomy" id="1618561"/>
    <lineage>
        <taxon>Bacteria</taxon>
        <taxon>Candidatus Woeseibacteriota</taxon>
    </lineage>
</organism>